<feature type="domain" description="Methyltransferase FkbM" evidence="1">
    <location>
        <begin position="85"/>
        <end position="234"/>
    </location>
</feature>
<accession>A0ABU4HK59</accession>
<dbReference type="EMBL" id="JAWSTH010000007">
    <property type="protein sequence ID" value="MDW5593640.1"/>
    <property type="molecule type" value="Genomic_DNA"/>
</dbReference>
<gene>
    <name evidence="2" type="ORF">R7226_04790</name>
</gene>
<keyword evidence="2" id="KW-0489">Methyltransferase</keyword>
<evidence type="ECO:0000313" key="2">
    <source>
        <dbReference type="EMBL" id="MDW5593640.1"/>
    </source>
</evidence>
<protein>
    <submittedName>
        <fullName evidence="2">FkbM family methyltransferase</fullName>
    </submittedName>
</protein>
<dbReference type="PANTHER" id="PTHR34009:SF2">
    <property type="entry name" value="PROTEIN STAR"/>
    <property type="match status" value="1"/>
</dbReference>
<comment type="caution">
    <text evidence="2">The sequence shown here is derived from an EMBL/GenBank/DDBJ whole genome shotgun (WGS) entry which is preliminary data.</text>
</comment>
<dbReference type="InterPro" id="IPR029063">
    <property type="entry name" value="SAM-dependent_MTases_sf"/>
</dbReference>
<dbReference type="Pfam" id="PF05050">
    <property type="entry name" value="Methyltransf_21"/>
    <property type="match status" value="1"/>
</dbReference>
<dbReference type="InterPro" id="IPR053202">
    <property type="entry name" value="EGF_Rcpt_Signaling_Reg"/>
</dbReference>
<reference evidence="2 3" key="2">
    <citation type="submission" date="2023-10" db="EMBL/GenBank/DDBJ databases">
        <authorList>
            <person name="Han X.F."/>
        </authorList>
    </citation>
    <scope>NUCLEOTIDE SEQUENCE [LARGE SCALE GENOMIC DNA]</scope>
    <source>
        <strain evidence="2 3">KCTC 39840</strain>
    </source>
</reference>
<dbReference type="Gene3D" id="3.40.50.150">
    <property type="entry name" value="Vaccinia Virus protein VP39"/>
    <property type="match status" value="1"/>
</dbReference>
<dbReference type="SUPFAM" id="SSF53335">
    <property type="entry name" value="S-adenosyl-L-methionine-dependent methyltransferases"/>
    <property type="match status" value="1"/>
</dbReference>
<reference evidence="3" key="1">
    <citation type="submission" date="2023-07" db="EMBL/GenBank/DDBJ databases">
        <title>Conexibacter stalactiti sp. nov., isolated from stalactites in a lava cave and emended description of the genus Conexibacter.</title>
        <authorList>
            <person name="Lee S.D."/>
        </authorList>
    </citation>
    <scope>NUCLEOTIDE SEQUENCE [LARGE SCALE GENOMIC DNA]</scope>
    <source>
        <strain evidence="3">KCTC 39840</strain>
    </source>
</reference>
<dbReference type="Proteomes" id="UP001284601">
    <property type="component" value="Unassembled WGS sequence"/>
</dbReference>
<dbReference type="PANTHER" id="PTHR34009">
    <property type="entry name" value="PROTEIN STAR"/>
    <property type="match status" value="1"/>
</dbReference>
<dbReference type="GO" id="GO:0008168">
    <property type="term" value="F:methyltransferase activity"/>
    <property type="evidence" value="ECO:0007669"/>
    <property type="project" value="UniProtKB-KW"/>
</dbReference>
<dbReference type="InterPro" id="IPR006342">
    <property type="entry name" value="FkbM_mtfrase"/>
</dbReference>
<organism evidence="2 3">
    <name type="scientific">Conexibacter stalactiti</name>
    <dbReference type="NCBI Taxonomy" id="1940611"/>
    <lineage>
        <taxon>Bacteria</taxon>
        <taxon>Bacillati</taxon>
        <taxon>Actinomycetota</taxon>
        <taxon>Thermoleophilia</taxon>
        <taxon>Solirubrobacterales</taxon>
        <taxon>Conexibacteraceae</taxon>
        <taxon>Conexibacter</taxon>
    </lineage>
</organism>
<sequence length="278" mass="31147">MTATNPNEIPPWKLRVGAALSRSRLFERSGLGPDYMRWQRRRRRAARRAAEARGEQHLSRPALYDLDAKLEPYLGPIEGGYFVEAGANDGFDQSNTYYLERFRGWRGLLVEPVPHLHREAQLERPASRVVHAALVAPELEGTEVELRYGGLMTVVSGSKGSVAEERDYVKSAFRLGLEPEMLVTAPGRTLSALLDEAGAPQIDFMSLDLEGYEANALRGLDFSRHAPRYLLTEAWDDDDRASMSALLGARYRFVEQLSPQDALFMRVDRPDDDGDAPA</sequence>
<evidence type="ECO:0000313" key="3">
    <source>
        <dbReference type="Proteomes" id="UP001284601"/>
    </source>
</evidence>
<keyword evidence="3" id="KW-1185">Reference proteome</keyword>
<name>A0ABU4HK59_9ACTN</name>
<dbReference type="RefSeq" id="WP_318595900.1">
    <property type="nucleotide sequence ID" value="NZ_JAWSTH010000007.1"/>
</dbReference>
<keyword evidence="2" id="KW-0808">Transferase</keyword>
<evidence type="ECO:0000259" key="1">
    <source>
        <dbReference type="Pfam" id="PF05050"/>
    </source>
</evidence>
<proteinExistence type="predicted"/>
<dbReference type="GO" id="GO:0032259">
    <property type="term" value="P:methylation"/>
    <property type="evidence" value="ECO:0007669"/>
    <property type="project" value="UniProtKB-KW"/>
</dbReference>